<dbReference type="InterPro" id="IPR000873">
    <property type="entry name" value="AMP-dep_synth/lig_dom"/>
</dbReference>
<dbReference type="PANTHER" id="PTHR45527:SF1">
    <property type="entry name" value="FATTY ACID SYNTHASE"/>
    <property type="match status" value="1"/>
</dbReference>
<dbReference type="Gene3D" id="3.30.559.30">
    <property type="entry name" value="Nonribosomal peptide synthetase, condensation domain"/>
    <property type="match status" value="1"/>
</dbReference>
<name>A0A7R7DTC2_9ACTN</name>
<reference evidence="6 7" key="1">
    <citation type="submission" date="2020-08" db="EMBL/GenBank/DDBJ databases">
        <title>Whole genome shotgun sequence of Actinocatenispora thailandica NBRC 105041.</title>
        <authorList>
            <person name="Komaki H."/>
            <person name="Tamura T."/>
        </authorList>
    </citation>
    <scope>NUCLEOTIDE SEQUENCE [LARGE SCALE GENOMIC DNA]</scope>
    <source>
        <strain evidence="6 7">NBRC 105041</strain>
    </source>
</reference>
<dbReference type="InterPro" id="IPR020845">
    <property type="entry name" value="AMP-binding_CS"/>
</dbReference>
<feature type="domain" description="Carrier" evidence="5">
    <location>
        <begin position="973"/>
        <end position="1048"/>
    </location>
</feature>
<dbReference type="SUPFAM" id="SSF56801">
    <property type="entry name" value="Acetyl-CoA synthetase-like"/>
    <property type="match status" value="1"/>
</dbReference>
<accession>A0A7R7DTC2</accession>
<sequence>MLGSGAGYLPLDPAHPRDRLRHLVTESRVDAIVVDAAGREALGPVDVPLVEVPAVPLPLAEVPAGPPGRDRLGYLTYTSGSTGTPKGVLVSQRSVLEFVDACRAMTGATAADRLLGLTSLSWDASVMDLFLTLTTGATVALVGHRDRIDPARLVAFAAAHEVTWCVATPPVLALLDPVALPTLRTIVVGGEALPPTLVRRWRERRLFNVYGPTETTVFVLAADLHGAPDGEPPIGTPVGTHAAYLVDEQLRPVPDGEAGELLIGGPGVAYGYLDAPRLTAERFVPDALSGRPGARLYRTGDLARRRPDGQLEFLGRRDGQVKIRGQRVETGEIEAVLQAHPDVTQAAVLALPGPIGPELVGFLAPATAPADDALVAHAARRLTDTMVPRRYVRLEALPFTVVGKVDRDALRALAPIGSVAVPADPVAAAWSRVLGGSPGPDDDFFAAGGHSLAAMRLVAELREQFARDVTVEDVFTGRTPAGIAARLAAAGPLTGPEPTSGNPPTLSPSQRRLWFVDQLAPDSAAYNIAFAERLRGPLDVPALRRALRRLSDRHEVLRWRIEQHDGVPRPVCDPSGEVPLPVTDLTEDELPAALRERAGTVVDLAAGPAWRAELLRLGPTEHVLCLVLHHAVADGWSQSVLYRELAAGYSGIDAEPLPASYADYAAWRADRDSARGTADLAWWTEHLADAPTVLDLPRDRPRPPVQTYAGAVLAAPLPAATDANVRAVAARYGATPSVVVLAAIGVALGRLTGRTDHVVGAVVADRRRTAFTDLVGFFVDIVPLRLRSATGGSFADDIRYCLGEVLAAEAHPGAPLEEIVAALGVARDPSRAPLVQVLFNVFNFAEPRLELAGLEVAPVRLPVPGSPFDLTLYLTERDGRFVLEAAYNTDLYRPERMHALLDGLVALIGALAAAPDAVTGEVGPRFDTSGAGDAPEVPTRTAGAVSQTGTTGAVMPAGTTGAVTPAGTTGAVAPVTDTERLVAEVWRALLDRAEVGATDNFFELGATSLSMVEAGSRIAARIGRPVPVVDLFRFPNIRALAEHLDGSADDSALTRARQRSALRRRNASRRPGPGPR</sequence>
<dbReference type="InterPro" id="IPR020806">
    <property type="entry name" value="PKS_PP-bd"/>
</dbReference>
<dbReference type="NCBIfam" id="TIGR01733">
    <property type="entry name" value="AA-adenyl-dom"/>
    <property type="match status" value="1"/>
</dbReference>
<dbReference type="PROSITE" id="PS50075">
    <property type="entry name" value="CARRIER"/>
    <property type="match status" value="2"/>
</dbReference>
<comment type="cofactor">
    <cofactor evidence="1">
        <name>pantetheine 4'-phosphate</name>
        <dbReference type="ChEBI" id="CHEBI:47942"/>
    </cofactor>
</comment>
<dbReference type="Proteomes" id="UP000611640">
    <property type="component" value="Chromosome"/>
</dbReference>
<dbReference type="AlphaFoldDB" id="A0A7R7DTC2"/>
<evidence type="ECO:0000259" key="5">
    <source>
        <dbReference type="PROSITE" id="PS50075"/>
    </source>
</evidence>
<feature type="domain" description="Carrier" evidence="5">
    <location>
        <begin position="417"/>
        <end position="491"/>
    </location>
</feature>
<keyword evidence="3" id="KW-0597">Phosphoprotein</keyword>
<dbReference type="GO" id="GO:0009239">
    <property type="term" value="P:enterobactin biosynthetic process"/>
    <property type="evidence" value="ECO:0007669"/>
    <property type="project" value="TreeGrafter"/>
</dbReference>
<dbReference type="RefSeq" id="WP_239157128.1">
    <property type="nucleotide sequence ID" value="NZ_AP023355.1"/>
</dbReference>
<evidence type="ECO:0000256" key="1">
    <source>
        <dbReference type="ARBA" id="ARBA00001957"/>
    </source>
</evidence>
<dbReference type="Pfam" id="PF00668">
    <property type="entry name" value="Condensation"/>
    <property type="match status" value="1"/>
</dbReference>
<evidence type="ECO:0000256" key="4">
    <source>
        <dbReference type="SAM" id="MobiDB-lite"/>
    </source>
</evidence>
<dbReference type="GO" id="GO:0031177">
    <property type="term" value="F:phosphopantetheine binding"/>
    <property type="evidence" value="ECO:0007669"/>
    <property type="project" value="InterPro"/>
</dbReference>
<dbReference type="Pfam" id="PF13193">
    <property type="entry name" value="AMP-binding_C"/>
    <property type="match status" value="1"/>
</dbReference>
<dbReference type="EMBL" id="AP023355">
    <property type="protein sequence ID" value="BCJ37366.1"/>
    <property type="molecule type" value="Genomic_DNA"/>
</dbReference>
<feature type="compositionally biased region" description="Basic residues" evidence="4">
    <location>
        <begin position="1056"/>
        <end position="1068"/>
    </location>
</feature>
<evidence type="ECO:0000256" key="2">
    <source>
        <dbReference type="ARBA" id="ARBA00022450"/>
    </source>
</evidence>
<organism evidence="6 7">
    <name type="scientific">Actinocatenispora thailandica</name>
    <dbReference type="NCBI Taxonomy" id="227318"/>
    <lineage>
        <taxon>Bacteria</taxon>
        <taxon>Bacillati</taxon>
        <taxon>Actinomycetota</taxon>
        <taxon>Actinomycetes</taxon>
        <taxon>Micromonosporales</taxon>
        <taxon>Micromonosporaceae</taxon>
        <taxon>Actinocatenispora</taxon>
    </lineage>
</organism>
<dbReference type="InterPro" id="IPR042099">
    <property type="entry name" value="ANL_N_sf"/>
</dbReference>
<dbReference type="PROSITE" id="PS00012">
    <property type="entry name" value="PHOSPHOPANTETHEINE"/>
    <property type="match status" value="1"/>
</dbReference>
<feature type="region of interest" description="Disordered" evidence="4">
    <location>
        <begin position="1048"/>
        <end position="1076"/>
    </location>
</feature>
<dbReference type="InterPro" id="IPR006162">
    <property type="entry name" value="Ppantetheine_attach_site"/>
</dbReference>
<dbReference type="InterPro" id="IPR025110">
    <property type="entry name" value="AMP-bd_C"/>
</dbReference>
<dbReference type="CDD" id="cd19531">
    <property type="entry name" value="LCL_NRPS-like"/>
    <property type="match status" value="1"/>
</dbReference>
<dbReference type="GO" id="GO:0005829">
    <property type="term" value="C:cytosol"/>
    <property type="evidence" value="ECO:0007669"/>
    <property type="project" value="TreeGrafter"/>
</dbReference>
<dbReference type="InterPro" id="IPR023213">
    <property type="entry name" value="CAT-like_dom_sf"/>
</dbReference>
<dbReference type="KEGG" id="atl:Athai_48690"/>
<dbReference type="SMART" id="SM00823">
    <property type="entry name" value="PKS_PP"/>
    <property type="match status" value="2"/>
</dbReference>
<dbReference type="InterPro" id="IPR036736">
    <property type="entry name" value="ACP-like_sf"/>
</dbReference>
<evidence type="ECO:0000313" key="6">
    <source>
        <dbReference type="EMBL" id="BCJ37366.1"/>
    </source>
</evidence>
<proteinExistence type="predicted"/>
<protein>
    <recommendedName>
        <fullName evidence="5">Carrier domain-containing protein</fullName>
    </recommendedName>
</protein>
<dbReference type="Gene3D" id="3.30.559.10">
    <property type="entry name" value="Chloramphenicol acetyltransferase-like domain"/>
    <property type="match status" value="1"/>
</dbReference>
<dbReference type="InterPro" id="IPR009081">
    <property type="entry name" value="PP-bd_ACP"/>
</dbReference>
<dbReference type="Gene3D" id="3.40.50.12780">
    <property type="entry name" value="N-terminal domain of ligase-like"/>
    <property type="match status" value="1"/>
</dbReference>
<dbReference type="InterPro" id="IPR045851">
    <property type="entry name" value="AMP-bd_C_sf"/>
</dbReference>
<dbReference type="InterPro" id="IPR001242">
    <property type="entry name" value="Condensation_dom"/>
</dbReference>
<dbReference type="GO" id="GO:0008610">
    <property type="term" value="P:lipid biosynthetic process"/>
    <property type="evidence" value="ECO:0007669"/>
    <property type="project" value="UniProtKB-ARBA"/>
</dbReference>
<feature type="region of interest" description="Disordered" evidence="4">
    <location>
        <begin position="929"/>
        <end position="970"/>
    </location>
</feature>
<evidence type="ECO:0000313" key="7">
    <source>
        <dbReference type="Proteomes" id="UP000611640"/>
    </source>
</evidence>
<dbReference type="GO" id="GO:0009366">
    <property type="term" value="C:enterobactin synthetase complex"/>
    <property type="evidence" value="ECO:0007669"/>
    <property type="project" value="TreeGrafter"/>
</dbReference>
<dbReference type="PROSITE" id="PS00455">
    <property type="entry name" value="AMP_BINDING"/>
    <property type="match status" value="1"/>
</dbReference>
<keyword evidence="7" id="KW-1185">Reference proteome</keyword>
<dbReference type="Gene3D" id="1.10.1200.10">
    <property type="entry name" value="ACP-like"/>
    <property type="match status" value="2"/>
</dbReference>
<evidence type="ECO:0000256" key="3">
    <source>
        <dbReference type="ARBA" id="ARBA00022553"/>
    </source>
</evidence>
<dbReference type="GO" id="GO:0047527">
    <property type="term" value="F:2,3-dihydroxybenzoate-serine ligase activity"/>
    <property type="evidence" value="ECO:0007669"/>
    <property type="project" value="TreeGrafter"/>
</dbReference>
<keyword evidence="2" id="KW-0596">Phosphopantetheine</keyword>
<gene>
    <name evidence="6" type="ORF">Athai_48690</name>
</gene>
<dbReference type="Gene3D" id="3.30.300.30">
    <property type="match status" value="1"/>
</dbReference>
<dbReference type="GO" id="GO:0043041">
    <property type="term" value="P:amino acid activation for nonribosomal peptide biosynthetic process"/>
    <property type="evidence" value="ECO:0007669"/>
    <property type="project" value="TreeGrafter"/>
</dbReference>
<dbReference type="Pfam" id="PF00501">
    <property type="entry name" value="AMP-binding"/>
    <property type="match status" value="1"/>
</dbReference>
<dbReference type="Pfam" id="PF00550">
    <property type="entry name" value="PP-binding"/>
    <property type="match status" value="2"/>
</dbReference>
<dbReference type="InterPro" id="IPR010071">
    <property type="entry name" value="AA_adenyl_dom"/>
</dbReference>
<feature type="compositionally biased region" description="Low complexity" evidence="4">
    <location>
        <begin position="956"/>
        <end position="970"/>
    </location>
</feature>
<dbReference type="PANTHER" id="PTHR45527">
    <property type="entry name" value="NONRIBOSOMAL PEPTIDE SYNTHETASE"/>
    <property type="match status" value="1"/>
</dbReference>
<dbReference type="SUPFAM" id="SSF47336">
    <property type="entry name" value="ACP-like"/>
    <property type="match status" value="2"/>
</dbReference>
<dbReference type="CDD" id="cd05930">
    <property type="entry name" value="A_NRPS"/>
    <property type="match status" value="1"/>
</dbReference>
<dbReference type="SUPFAM" id="SSF52777">
    <property type="entry name" value="CoA-dependent acyltransferases"/>
    <property type="match status" value="2"/>
</dbReference>